<dbReference type="InterPro" id="IPR042115">
    <property type="entry name" value="PriA_3primeBD_sf"/>
</dbReference>
<dbReference type="Pfam" id="PF17764">
    <property type="entry name" value="PriA_3primeBD"/>
    <property type="match status" value="1"/>
</dbReference>
<accession>A0A6J6JIN7</accession>
<evidence type="ECO:0000313" key="5">
    <source>
        <dbReference type="EMBL" id="CAB4636308.1"/>
    </source>
</evidence>
<dbReference type="InterPro" id="IPR027417">
    <property type="entry name" value="P-loop_NTPase"/>
</dbReference>
<reference evidence="5" key="1">
    <citation type="submission" date="2020-05" db="EMBL/GenBank/DDBJ databases">
        <authorList>
            <person name="Chiriac C."/>
            <person name="Salcher M."/>
            <person name="Ghai R."/>
            <person name="Kavagutti S V."/>
        </authorList>
    </citation>
    <scope>NUCLEOTIDE SEQUENCE</scope>
</reference>
<feature type="domain" description="Primosomal protein N' 3' DNA-binding" evidence="4">
    <location>
        <begin position="36"/>
        <end position="126"/>
    </location>
</feature>
<gene>
    <name evidence="5" type="ORF">UFOPK2162_00082</name>
</gene>
<organism evidence="5">
    <name type="scientific">freshwater metagenome</name>
    <dbReference type="NCBI Taxonomy" id="449393"/>
    <lineage>
        <taxon>unclassified sequences</taxon>
        <taxon>metagenomes</taxon>
        <taxon>ecological metagenomes</taxon>
    </lineage>
</organism>
<dbReference type="PANTHER" id="PTHR30580">
    <property type="entry name" value="PRIMOSOMAL PROTEIN N"/>
    <property type="match status" value="1"/>
</dbReference>
<dbReference type="Gene3D" id="3.40.50.300">
    <property type="entry name" value="P-loop containing nucleotide triphosphate hydrolases"/>
    <property type="match status" value="1"/>
</dbReference>
<keyword evidence="1" id="KW-0547">Nucleotide-binding</keyword>
<dbReference type="InterPro" id="IPR041222">
    <property type="entry name" value="PriA_3primeBD"/>
</dbReference>
<name>A0A6J6JIN7_9ZZZZ</name>
<sequence>MASAKLRLKVQESSRPHHDAASIEPVARIWVDTGVPHLEPIYDYLVPSDLDSKITLGVRVSVNFAGRLVDGFVIQRTASSQSRELKFIEKVLSPVPLLNAEVIALINATAGRWGGSVMDVATSAVPPRVATVEKTLNFSVTDTSSQKSKKRGSSHSYYLFTPSEDPFETMATWIEKRRSLGGVLIVLPEAREVALLQEVLTKRSIEHTILDASLPRSARYSNYLQVATGASQVVIGTRGAIFAPIQNLQTMVIYREGSQSHYEVRSPGWNTRDVSIIRSQISGIDLTFAGFSPSSEVSLLIERGFVTLSGKRAKMDATAFPQSYGELLPDRIFAPIRKALSKGSVLFLVPRKGYAHAVACKSCRNIALCQCGGKISQPSADSGFICSLCSAKSSTWSCAWCKSTQSVLLGRGSIRFAQEIGRAFPGFAIYTSDAEHPVKEVSEKHSLVLATAGMAPAIAGGYQAVVIIDGDGLFAQLDLRAQERARESIMQTSSLSNPQGKICVVIDSAHPIVAALSRWNLSPLLSRELREREQALLPPYVRAITLDFEDSEVSTFITGINGAIRDGRLPPSARILGPNKFSPSQSRVILTVDQEGGEELADFVVTYRKKRATSKKSLPHMRIDPYSLNPSQS</sequence>
<proteinExistence type="predicted"/>
<dbReference type="Gene3D" id="3.40.1440.60">
    <property type="entry name" value="PriA, 3(prime) DNA-binding domain"/>
    <property type="match status" value="1"/>
</dbReference>
<dbReference type="GO" id="GO:0006310">
    <property type="term" value="P:DNA recombination"/>
    <property type="evidence" value="ECO:0007669"/>
    <property type="project" value="TreeGrafter"/>
</dbReference>
<dbReference type="GO" id="GO:0043138">
    <property type="term" value="F:3'-5' DNA helicase activity"/>
    <property type="evidence" value="ECO:0007669"/>
    <property type="project" value="TreeGrafter"/>
</dbReference>
<keyword evidence="2" id="KW-0067">ATP-binding</keyword>
<dbReference type="GO" id="GO:0006302">
    <property type="term" value="P:double-strand break repair"/>
    <property type="evidence" value="ECO:0007669"/>
    <property type="project" value="TreeGrafter"/>
</dbReference>
<dbReference type="PANTHER" id="PTHR30580:SF0">
    <property type="entry name" value="PRIMOSOMAL PROTEIN N"/>
    <property type="match status" value="1"/>
</dbReference>
<dbReference type="GO" id="GO:0003677">
    <property type="term" value="F:DNA binding"/>
    <property type="evidence" value="ECO:0007669"/>
    <property type="project" value="UniProtKB-KW"/>
</dbReference>
<evidence type="ECO:0000256" key="3">
    <source>
        <dbReference type="ARBA" id="ARBA00023125"/>
    </source>
</evidence>
<evidence type="ECO:0000256" key="2">
    <source>
        <dbReference type="ARBA" id="ARBA00022840"/>
    </source>
</evidence>
<keyword evidence="3" id="KW-0238">DNA-binding</keyword>
<dbReference type="AlphaFoldDB" id="A0A6J6JIN7"/>
<dbReference type="EMBL" id="CAEZVZ010000006">
    <property type="protein sequence ID" value="CAB4636308.1"/>
    <property type="molecule type" value="Genomic_DNA"/>
</dbReference>
<evidence type="ECO:0000256" key="1">
    <source>
        <dbReference type="ARBA" id="ARBA00022741"/>
    </source>
</evidence>
<protein>
    <submittedName>
        <fullName evidence="5">Unannotated protein</fullName>
    </submittedName>
</protein>
<dbReference type="SUPFAM" id="SSF52540">
    <property type="entry name" value="P-loop containing nucleoside triphosphate hydrolases"/>
    <property type="match status" value="1"/>
</dbReference>
<evidence type="ECO:0000259" key="4">
    <source>
        <dbReference type="Pfam" id="PF17764"/>
    </source>
</evidence>
<dbReference type="GO" id="GO:0006270">
    <property type="term" value="P:DNA replication initiation"/>
    <property type="evidence" value="ECO:0007669"/>
    <property type="project" value="TreeGrafter"/>
</dbReference>
<dbReference type="GO" id="GO:0005524">
    <property type="term" value="F:ATP binding"/>
    <property type="evidence" value="ECO:0007669"/>
    <property type="project" value="UniProtKB-KW"/>
</dbReference>